<dbReference type="GO" id="GO:0004553">
    <property type="term" value="F:hydrolase activity, hydrolyzing O-glycosyl compounds"/>
    <property type="evidence" value="ECO:0007669"/>
    <property type="project" value="InterPro"/>
</dbReference>
<dbReference type="Proteomes" id="UP000054248">
    <property type="component" value="Unassembled WGS sequence"/>
</dbReference>
<dbReference type="InterPro" id="IPR050546">
    <property type="entry name" value="Glycosyl_Hydrlase_16"/>
</dbReference>
<dbReference type="InterPro" id="IPR013320">
    <property type="entry name" value="ConA-like_dom_sf"/>
</dbReference>
<keyword evidence="3" id="KW-1185">Reference proteome</keyword>
<reference evidence="2 3" key="1">
    <citation type="submission" date="2014-04" db="EMBL/GenBank/DDBJ databases">
        <authorList>
            <consortium name="DOE Joint Genome Institute"/>
            <person name="Kuo A."/>
            <person name="Girlanda M."/>
            <person name="Perotto S."/>
            <person name="Kohler A."/>
            <person name="Nagy L.G."/>
            <person name="Floudas D."/>
            <person name="Copeland A."/>
            <person name="Barry K.W."/>
            <person name="Cichocki N."/>
            <person name="Veneault-Fourrey C."/>
            <person name="LaButti K."/>
            <person name="Lindquist E.A."/>
            <person name="Lipzen A."/>
            <person name="Lundell T."/>
            <person name="Morin E."/>
            <person name="Murat C."/>
            <person name="Sun H."/>
            <person name="Tunlid A."/>
            <person name="Henrissat B."/>
            <person name="Grigoriev I.V."/>
            <person name="Hibbett D.S."/>
            <person name="Martin F."/>
            <person name="Nordberg H.P."/>
            <person name="Cantor M.N."/>
            <person name="Hua S.X."/>
        </authorList>
    </citation>
    <scope>NUCLEOTIDE SEQUENCE [LARGE SCALE GENOMIC DNA]</scope>
    <source>
        <strain evidence="2 3">MUT 4182</strain>
    </source>
</reference>
<feature type="non-terminal residue" evidence="2">
    <location>
        <position position="1"/>
    </location>
</feature>
<evidence type="ECO:0000313" key="2">
    <source>
        <dbReference type="EMBL" id="KIO18942.1"/>
    </source>
</evidence>
<dbReference type="InterPro" id="IPR000757">
    <property type="entry name" value="Beta-glucanase-like"/>
</dbReference>
<dbReference type="EMBL" id="KN823250">
    <property type="protein sequence ID" value="KIO18942.1"/>
    <property type="molecule type" value="Genomic_DNA"/>
</dbReference>
<proteinExistence type="predicted"/>
<dbReference type="GO" id="GO:0009251">
    <property type="term" value="P:glucan catabolic process"/>
    <property type="evidence" value="ECO:0007669"/>
    <property type="project" value="TreeGrafter"/>
</dbReference>
<dbReference type="AlphaFoldDB" id="A0A0C3LBS5"/>
<dbReference type="PROSITE" id="PS51762">
    <property type="entry name" value="GH16_2"/>
    <property type="match status" value="1"/>
</dbReference>
<organism evidence="2 3">
    <name type="scientific">Tulasnella calospora MUT 4182</name>
    <dbReference type="NCBI Taxonomy" id="1051891"/>
    <lineage>
        <taxon>Eukaryota</taxon>
        <taxon>Fungi</taxon>
        <taxon>Dikarya</taxon>
        <taxon>Basidiomycota</taxon>
        <taxon>Agaricomycotina</taxon>
        <taxon>Agaricomycetes</taxon>
        <taxon>Cantharellales</taxon>
        <taxon>Tulasnellaceae</taxon>
        <taxon>Tulasnella</taxon>
    </lineage>
</organism>
<dbReference type="PANTHER" id="PTHR10963">
    <property type="entry name" value="GLYCOSYL HYDROLASE-RELATED"/>
    <property type="match status" value="1"/>
</dbReference>
<dbReference type="SUPFAM" id="SSF49899">
    <property type="entry name" value="Concanavalin A-like lectins/glucanases"/>
    <property type="match status" value="1"/>
</dbReference>
<gene>
    <name evidence="2" type="ORF">M407DRAFT_83409</name>
</gene>
<name>A0A0C3LBS5_9AGAM</name>
<dbReference type="OrthoDB" id="192832at2759"/>
<dbReference type="CDD" id="cd02181">
    <property type="entry name" value="GH16_fungal_Lam16A_glucanase"/>
    <property type="match status" value="1"/>
</dbReference>
<dbReference type="HOGENOM" id="CLU_016972_1_1_1"/>
<sequence length="296" mass="32374">YKLSDSFVGPSWLTGFDHIAIEDPTHGRVNYTDQAFAVAQNLTFVSTDTIVMRADSWTTLDPSGPGRNSVRIQSKNKYTTHVLVLNARHMPEGCATWPAFWTTLTDNWPANGEIDIIEGVNDVSPNQSALHTTSNCTMSATTMAQTGNLVSTDCNWEVNYNAGCGVQVDKSLSYGPDFNAAGGGWYAMERTSTYISIWFWSRNDASVPAEVKNGSGAVSPATWGTPYANFVNNSCDFASHFGPENIIINLTLCGDWAGNDSVYPSTCPQTCIDHVNNDPASFKDAYWDIASLRVYE</sequence>
<accession>A0A0C3LBS5</accession>
<dbReference type="Gene3D" id="2.60.120.200">
    <property type="match status" value="1"/>
</dbReference>
<dbReference type="Pfam" id="PF26113">
    <property type="entry name" value="GH16_XgeA"/>
    <property type="match status" value="1"/>
</dbReference>
<keyword evidence="2" id="KW-0378">Hydrolase</keyword>
<protein>
    <submittedName>
        <fullName evidence="2">Glycoside hydrolase family 16 protein</fullName>
    </submittedName>
</protein>
<evidence type="ECO:0000313" key="3">
    <source>
        <dbReference type="Proteomes" id="UP000054248"/>
    </source>
</evidence>
<dbReference type="STRING" id="1051891.A0A0C3LBS5"/>
<reference evidence="3" key="2">
    <citation type="submission" date="2015-01" db="EMBL/GenBank/DDBJ databases">
        <title>Evolutionary Origins and Diversification of the Mycorrhizal Mutualists.</title>
        <authorList>
            <consortium name="DOE Joint Genome Institute"/>
            <consortium name="Mycorrhizal Genomics Consortium"/>
            <person name="Kohler A."/>
            <person name="Kuo A."/>
            <person name="Nagy L.G."/>
            <person name="Floudas D."/>
            <person name="Copeland A."/>
            <person name="Barry K.W."/>
            <person name="Cichocki N."/>
            <person name="Veneault-Fourrey C."/>
            <person name="LaButti K."/>
            <person name="Lindquist E.A."/>
            <person name="Lipzen A."/>
            <person name="Lundell T."/>
            <person name="Morin E."/>
            <person name="Murat C."/>
            <person name="Riley R."/>
            <person name="Ohm R."/>
            <person name="Sun H."/>
            <person name="Tunlid A."/>
            <person name="Henrissat B."/>
            <person name="Grigoriev I.V."/>
            <person name="Hibbett D.S."/>
            <person name="Martin F."/>
        </authorList>
    </citation>
    <scope>NUCLEOTIDE SEQUENCE [LARGE SCALE GENOMIC DNA]</scope>
    <source>
        <strain evidence="3">MUT 4182</strain>
    </source>
</reference>
<dbReference type="PANTHER" id="PTHR10963:SF24">
    <property type="entry name" value="GLYCOSIDASE C21B10.07-RELATED"/>
    <property type="match status" value="1"/>
</dbReference>
<feature type="domain" description="GH16" evidence="1">
    <location>
        <begin position="1"/>
        <end position="296"/>
    </location>
</feature>
<evidence type="ECO:0000259" key="1">
    <source>
        <dbReference type="PROSITE" id="PS51762"/>
    </source>
</evidence>